<protein>
    <submittedName>
        <fullName evidence="1">Uncharacterized protein</fullName>
    </submittedName>
</protein>
<accession>A0A916TIC1</accession>
<evidence type="ECO:0000313" key="2">
    <source>
        <dbReference type="Proteomes" id="UP000605148"/>
    </source>
</evidence>
<reference evidence="1" key="2">
    <citation type="submission" date="2020-09" db="EMBL/GenBank/DDBJ databases">
        <authorList>
            <person name="Sun Q."/>
            <person name="Zhou Y."/>
        </authorList>
    </citation>
    <scope>NUCLEOTIDE SEQUENCE</scope>
    <source>
        <strain evidence="1">CGMCC 1.12426</strain>
    </source>
</reference>
<gene>
    <name evidence="1" type="ORF">GCM10011316_17480</name>
</gene>
<dbReference type="AlphaFoldDB" id="A0A916TIC1"/>
<reference evidence="1" key="1">
    <citation type="journal article" date="2014" name="Int. J. Syst. Evol. Microbiol.">
        <title>Complete genome sequence of Corynebacterium casei LMG S-19264T (=DSM 44701T), isolated from a smear-ripened cheese.</title>
        <authorList>
            <consortium name="US DOE Joint Genome Institute (JGI-PGF)"/>
            <person name="Walter F."/>
            <person name="Albersmeier A."/>
            <person name="Kalinowski J."/>
            <person name="Ruckert C."/>
        </authorList>
    </citation>
    <scope>NUCLEOTIDE SEQUENCE</scope>
    <source>
        <strain evidence="1">CGMCC 1.12426</strain>
    </source>
</reference>
<name>A0A916TIC1_9HYPH</name>
<dbReference type="OrthoDB" id="8365720at2"/>
<sequence>MANWKPATREPDPLRACIYDYLRNRAPKVYLEGGNGPRALGKTTETMSNGEPLTLDLTLAPVGVDQSNGRPRIVFAVSGHVAERSAGYSVDGRVVIDQASLAFLAIEATPTRVNVRG</sequence>
<comment type="caution">
    <text evidence="1">The sequence shown here is derived from an EMBL/GenBank/DDBJ whole genome shotgun (WGS) entry which is preliminary data.</text>
</comment>
<keyword evidence="2" id="KW-1185">Reference proteome</keyword>
<organism evidence="1 2">
    <name type="scientific">Roseibium aquae</name>
    <dbReference type="NCBI Taxonomy" id="1323746"/>
    <lineage>
        <taxon>Bacteria</taxon>
        <taxon>Pseudomonadati</taxon>
        <taxon>Pseudomonadota</taxon>
        <taxon>Alphaproteobacteria</taxon>
        <taxon>Hyphomicrobiales</taxon>
        <taxon>Stappiaceae</taxon>
        <taxon>Roseibium</taxon>
    </lineage>
</organism>
<proteinExistence type="predicted"/>
<dbReference type="EMBL" id="BMFA01000004">
    <property type="protein sequence ID" value="GGB45873.1"/>
    <property type="molecule type" value="Genomic_DNA"/>
</dbReference>
<dbReference type="RefSeq" id="WP_150495540.1">
    <property type="nucleotide sequence ID" value="NZ_BMFA01000004.1"/>
</dbReference>
<evidence type="ECO:0000313" key="1">
    <source>
        <dbReference type="EMBL" id="GGB45873.1"/>
    </source>
</evidence>
<dbReference type="Proteomes" id="UP000605148">
    <property type="component" value="Unassembled WGS sequence"/>
</dbReference>